<dbReference type="OrthoDB" id="3026777at2759"/>
<dbReference type="InterPro" id="IPR036259">
    <property type="entry name" value="MFS_trans_sf"/>
</dbReference>
<dbReference type="GO" id="GO:0016020">
    <property type="term" value="C:membrane"/>
    <property type="evidence" value="ECO:0007669"/>
    <property type="project" value="UniProtKB-SubCell"/>
</dbReference>
<dbReference type="Gene3D" id="1.20.1250.20">
    <property type="entry name" value="MFS general substrate transporter like domains"/>
    <property type="match status" value="1"/>
</dbReference>
<evidence type="ECO:0000313" key="6">
    <source>
        <dbReference type="EMBL" id="VDI64109.1"/>
    </source>
</evidence>
<dbReference type="AlphaFoldDB" id="A0A8B6GHU3"/>
<feature type="transmembrane region" description="Helical" evidence="5">
    <location>
        <begin position="290"/>
        <end position="309"/>
    </location>
</feature>
<name>A0A8B6GHU3_MYTGA</name>
<evidence type="ECO:0000256" key="1">
    <source>
        <dbReference type="ARBA" id="ARBA00004141"/>
    </source>
</evidence>
<dbReference type="GO" id="GO:0022857">
    <property type="term" value="F:transmembrane transporter activity"/>
    <property type="evidence" value="ECO:0007669"/>
    <property type="project" value="InterPro"/>
</dbReference>
<dbReference type="InterPro" id="IPR011701">
    <property type="entry name" value="MFS"/>
</dbReference>
<comment type="caution">
    <text evidence="6">The sequence shown here is derived from an EMBL/GenBank/DDBJ whole genome shotgun (WGS) entry which is preliminary data.</text>
</comment>
<keyword evidence="3 5" id="KW-1133">Transmembrane helix</keyword>
<feature type="transmembrane region" description="Helical" evidence="5">
    <location>
        <begin position="384"/>
        <end position="405"/>
    </location>
</feature>
<dbReference type="SUPFAM" id="SSF103473">
    <property type="entry name" value="MFS general substrate transporter"/>
    <property type="match status" value="1"/>
</dbReference>
<proteinExistence type="predicted"/>
<feature type="transmembrane region" description="Helical" evidence="5">
    <location>
        <begin position="417"/>
        <end position="440"/>
    </location>
</feature>
<dbReference type="Proteomes" id="UP000596742">
    <property type="component" value="Unassembled WGS sequence"/>
</dbReference>
<sequence>MYESEEKPLLQAKETQRDAAINLGINLGMPRWLALSFAIFVTSLHTSSFILSMYVMNQYSYQTYMKEKYPTSSHKSTGSQSACELNISTLAYKEQVVVQKLTSELNIYCSLATYNVIGVIFTLNLATYSDIYGRKLFFIAPFIGTLLKTLLCTITIYFNLKLEWIILFFCIEGCTGTWVSTLSMAYSVMADLTEPGKPRTFVIGCFETSLGIAAFIVSMLSGYLIKWTDGFFYPSLISTVMVLLGLLIVIFILPETLHDSKKRSDVSFIQNMVRVTDVYKKGFSPDGKQWMFIILIVIFMMSNLANIARPQIETLYQLNSPFCWSAVRIGWYGSMRLGLLNIGNLAMIYLFHLCTTDEYIVLASLLTTVVSLTIEGLATSDFMLYLALGTGVGSSLGMAMSRAIMSRITPDTKQGSVFAGVAVPEIVFSLVSSLGANAIYDATVSIYRGLTFFIMAGYGFIGIILCLILICGQKGYKMSKDTTRITIHVAENDKPVVNGYQIQDQSYENSHHF</sequence>
<feature type="transmembrane region" description="Helical" evidence="5">
    <location>
        <begin position="201"/>
        <end position="225"/>
    </location>
</feature>
<keyword evidence="7" id="KW-1185">Reference proteome</keyword>
<feature type="transmembrane region" description="Helical" evidence="5">
    <location>
        <begin position="446"/>
        <end position="470"/>
    </location>
</feature>
<evidence type="ECO:0000256" key="5">
    <source>
        <dbReference type="SAM" id="Phobius"/>
    </source>
</evidence>
<evidence type="ECO:0000256" key="3">
    <source>
        <dbReference type="ARBA" id="ARBA00022989"/>
    </source>
</evidence>
<feature type="transmembrane region" description="Helical" evidence="5">
    <location>
        <begin position="105"/>
        <end position="125"/>
    </location>
</feature>
<dbReference type="PROSITE" id="PS00216">
    <property type="entry name" value="SUGAR_TRANSPORT_1"/>
    <property type="match status" value="1"/>
</dbReference>
<keyword evidence="4 5" id="KW-0472">Membrane</keyword>
<accession>A0A8B6GHU3</accession>
<feature type="transmembrane region" description="Helical" evidence="5">
    <location>
        <begin position="32"/>
        <end position="56"/>
    </location>
</feature>
<protein>
    <submittedName>
        <fullName evidence="6">MFS transporter, PCFT/HCP family, solute carrier family 46 (Folate transporter), member 1/3</fullName>
    </submittedName>
</protein>
<dbReference type="PANTHER" id="PTHR23507:SF1">
    <property type="entry name" value="FI18259P1-RELATED"/>
    <property type="match status" value="1"/>
</dbReference>
<feature type="transmembrane region" description="Helical" evidence="5">
    <location>
        <begin position="231"/>
        <end position="253"/>
    </location>
</feature>
<gene>
    <name evidence="6" type="ORF">MGAL_10B024779</name>
</gene>
<feature type="transmembrane region" description="Helical" evidence="5">
    <location>
        <begin position="164"/>
        <end position="189"/>
    </location>
</feature>
<evidence type="ECO:0000256" key="4">
    <source>
        <dbReference type="ARBA" id="ARBA00023136"/>
    </source>
</evidence>
<reference evidence="6" key="1">
    <citation type="submission" date="2018-11" db="EMBL/GenBank/DDBJ databases">
        <authorList>
            <person name="Alioto T."/>
            <person name="Alioto T."/>
        </authorList>
    </citation>
    <scope>NUCLEOTIDE SEQUENCE</scope>
</reference>
<feature type="transmembrane region" description="Helical" evidence="5">
    <location>
        <begin position="329"/>
        <end position="352"/>
    </location>
</feature>
<keyword evidence="2 5" id="KW-0812">Transmembrane</keyword>
<dbReference type="InterPro" id="IPR005829">
    <property type="entry name" value="Sugar_transporter_CS"/>
</dbReference>
<comment type="subcellular location">
    <subcellularLocation>
        <location evidence="1">Membrane</location>
        <topology evidence="1">Multi-pass membrane protein</topology>
    </subcellularLocation>
</comment>
<dbReference type="EMBL" id="UYJE01008462">
    <property type="protein sequence ID" value="VDI64109.1"/>
    <property type="molecule type" value="Genomic_DNA"/>
</dbReference>
<dbReference type="PANTHER" id="PTHR23507">
    <property type="entry name" value="ZGC:174356"/>
    <property type="match status" value="1"/>
</dbReference>
<feature type="transmembrane region" description="Helical" evidence="5">
    <location>
        <begin position="137"/>
        <end position="158"/>
    </location>
</feature>
<evidence type="ECO:0000256" key="2">
    <source>
        <dbReference type="ARBA" id="ARBA00022692"/>
    </source>
</evidence>
<dbReference type="Pfam" id="PF07690">
    <property type="entry name" value="MFS_1"/>
    <property type="match status" value="1"/>
</dbReference>
<organism evidence="6 7">
    <name type="scientific">Mytilus galloprovincialis</name>
    <name type="common">Mediterranean mussel</name>
    <dbReference type="NCBI Taxonomy" id="29158"/>
    <lineage>
        <taxon>Eukaryota</taxon>
        <taxon>Metazoa</taxon>
        <taxon>Spiralia</taxon>
        <taxon>Lophotrochozoa</taxon>
        <taxon>Mollusca</taxon>
        <taxon>Bivalvia</taxon>
        <taxon>Autobranchia</taxon>
        <taxon>Pteriomorphia</taxon>
        <taxon>Mytilida</taxon>
        <taxon>Mytiloidea</taxon>
        <taxon>Mytilidae</taxon>
        <taxon>Mytilinae</taxon>
        <taxon>Mytilus</taxon>
    </lineage>
</organism>
<evidence type="ECO:0000313" key="7">
    <source>
        <dbReference type="Proteomes" id="UP000596742"/>
    </source>
</evidence>